<evidence type="ECO:0000256" key="1">
    <source>
        <dbReference type="ARBA" id="ARBA00004123"/>
    </source>
</evidence>
<feature type="domain" description="KOW" evidence="6">
    <location>
        <begin position="644"/>
        <end position="671"/>
    </location>
</feature>
<evidence type="ECO:0000256" key="3">
    <source>
        <dbReference type="ARBA" id="ARBA00023163"/>
    </source>
</evidence>
<dbReference type="InterPro" id="IPR037259">
    <property type="entry name" value="BRK_sf"/>
</dbReference>
<feature type="compositionally biased region" description="Basic and acidic residues" evidence="5">
    <location>
        <begin position="382"/>
        <end position="392"/>
    </location>
</feature>
<dbReference type="InterPro" id="IPR006576">
    <property type="entry name" value="BRK_domain"/>
</dbReference>
<dbReference type="EMBL" id="JATAAI010000014">
    <property type="protein sequence ID" value="KAK1741064.1"/>
    <property type="molecule type" value="Genomic_DNA"/>
</dbReference>
<dbReference type="Proteomes" id="UP001224775">
    <property type="component" value="Unassembled WGS sequence"/>
</dbReference>
<accession>A0AAD8Y8P7</accession>
<dbReference type="SMART" id="SM00739">
    <property type="entry name" value="KOW"/>
    <property type="match status" value="3"/>
</dbReference>
<protein>
    <recommendedName>
        <fullName evidence="6">KOW domain-containing protein</fullName>
    </recommendedName>
</protein>
<feature type="compositionally biased region" description="Basic and acidic residues" evidence="5">
    <location>
        <begin position="341"/>
        <end position="351"/>
    </location>
</feature>
<evidence type="ECO:0000313" key="8">
    <source>
        <dbReference type="Proteomes" id="UP001224775"/>
    </source>
</evidence>
<comment type="subcellular location">
    <subcellularLocation>
        <location evidence="1">Nucleus</location>
    </subcellularLocation>
</comment>
<feature type="compositionally biased region" description="Basic and acidic residues" evidence="5">
    <location>
        <begin position="61"/>
        <end position="112"/>
    </location>
</feature>
<feature type="domain" description="KOW" evidence="6">
    <location>
        <begin position="142"/>
        <end position="169"/>
    </location>
</feature>
<feature type="domain" description="KOW" evidence="6">
    <location>
        <begin position="521"/>
        <end position="548"/>
    </location>
</feature>
<keyword evidence="4" id="KW-0539">Nucleus</keyword>
<reference evidence="7" key="1">
    <citation type="submission" date="2023-06" db="EMBL/GenBank/DDBJ databases">
        <title>Survivors Of The Sea: Transcriptome response of Skeletonema marinoi to long-term dormancy.</title>
        <authorList>
            <person name="Pinder M.I.M."/>
            <person name="Kourtchenko O."/>
            <person name="Robertson E.K."/>
            <person name="Larsson T."/>
            <person name="Maumus F."/>
            <person name="Osuna-Cruz C.M."/>
            <person name="Vancaester E."/>
            <person name="Stenow R."/>
            <person name="Vandepoele K."/>
            <person name="Ploug H."/>
            <person name="Bruchert V."/>
            <person name="Godhe A."/>
            <person name="Topel M."/>
        </authorList>
    </citation>
    <scope>NUCLEOTIDE SEQUENCE</scope>
    <source>
        <strain evidence="7">R05AC</strain>
    </source>
</reference>
<proteinExistence type="predicted"/>
<evidence type="ECO:0000313" key="7">
    <source>
        <dbReference type="EMBL" id="KAK1741064.1"/>
    </source>
</evidence>
<dbReference type="InterPro" id="IPR005824">
    <property type="entry name" value="KOW"/>
</dbReference>
<feature type="region of interest" description="Disordered" evidence="5">
    <location>
        <begin position="264"/>
        <end position="415"/>
    </location>
</feature>
<gene>
    <name evidence="7" type="ORF">QTG54_008316</name>
</gene>
<feature type="region of interest" description="Disordered" evidence="5">
    <location>
        <begin position="1"/>
        <end position="21"/>
    </location>
</feature>
<dbReference type="PANTHER" id="PTHR35711">
    <property type="entry name" value="EXPRESSED PROTEIN"/>
    <property type="match status" value="1"/>
</dbReference>
<feature type="compositionally biased region" description="Basic and acidic residues" evidence="5">
    <location>
        <begin position="303"/>
        <end position="319"/>
    </location>
</feature>
<comment type="caution">
    <text evidence="7">The sequence shown here is derived from an EMBL/GenBank/DDBJ whole genome shotgun (WGS) entry which is preliminary data.</text>
</comment>
<feature type="compositionally biased region" description="Basic and acidic residues" evidence="5">
    <location>
        <begin position="716"/>
        <end position="732"/>
    </location>
</feature>
<keyword evidence="8" id="KW-1185">Reference proteome</keyword>
<name>A0AAD8Y8P7_9STRA</name>
<feature type="region of interest" description="Disordered" evidence="5">
    <location>
        <begin position="43"/>
        <end position="141"/>
    </location>
</feature>
<keyword evidence="3" id="KW-0804">Transcription</keyword>
<keyword evidence="2" id="KW-0805">Transcription regulation</keyword>
<evidence type="ECO:0000256" key="2">
    <source>
        <dbReference type="ARBA" id="ARBA00023015"/>
    </source>
</evidence>
<feature type="compositionally biased region" description="Basic and acidic residues" evidence="5">
    <location>
        <begin position="126"/>
        <end position="141"/>
    </location>
</feature>
<dbReference type="PANTHER" id="PTHR35711:SF1">
    <property type="entry name" value="ECTODERMAL, ISOFORM F"/>
    <property type="match status" value="1"/>
</dbReference>
<evidence type="ECO:0000256" key="4">
    <source>
        <dbReference type="ARBA" id="ARBA00023242"/>
    </source>
</evidence>
<evidence type="ECO:0000256" key="5">
    <source>
        <dbReference type="SAM" id="MobiDB-lite"/>
    </source>
</evidence>
<feature type="region of interest" description="Disordered" evidence="5">
    <location>
        <begin position="713"/>
        <end position="738"/>
    </location>
</feature>
<evidence type="ECO:0000259" key="6">
    <source>
        <dbReference type="SMART" id="SM00739"/>
    </source>
</evidence>
<feature type="compositionally biased region" description="Acidic residues" evidence="5">
    <location>
        <begin position="276"/>
        <end position="291"/>
    </location>
</feature>
<feature type="compositionally biased region" description="Acidic residues" evidence="5">
    <location>
        <begin position="325"/>
        <end position="340"/>
    </location>
</feature>
<dbReference type="GO" id="GO:0005634">
    <property type="term" value="C:nucleus"/>
    <property type="evidence" value="ECO:0007669"/>
    <property type="project" value="UniProtKB-SubCell"/>
</dbReference>
<feature type="compositionally biased region" description="Acidic residues" evidence="5">
    <location>
        <begin position="113"/>
        <end position="125"/>
    </location>
</feature>
<dbReference type="SUPFAM" id="SSF160481">
    <property type="entry name" value="BRK domain-like"/>
    <property type="match status" value="1"/>
</dbReference>
<organism evidence="7 8">
    <name type="scientific">Skeletonema marinoi</name>
    <dbReference type="NCBI Taxonomy" id="267567"/>
    <lineage>
        <taxon>Eukaryota</taxon>
        <taxon>Sar</taxon>
        <taxon>Stramenopiles</taxon>
        <taxon>Ochrophyta</taxon>
        <taxon>Bacillariophyta</taxon>
        <taxon>Coscinodiscophyceae</taxon>
        <taxon>Thalassiosirophycidae</taxon>
        <taxon>Thalassiosirales</taxon>
        <taxon>Skeletonemataceae</taxon>
        <taxon>Skeletonema</taxon>
        <taxon>Skeletonema marinoi-dohrnii complex</taxon>
    </lineage>
</organism>
<dbReference type="Pfam" id="PF07533">
    <property type="entry name" value="BRK"/>
    <property type="match status" value="1"/>
</dbReference>
<dbReference type="Gene3D" id="3.40.5.120">
    <property type="match status" value="1"/>
</dbReference>
<sequence>MAEEEAPPSPTSSNNNSRRLHSKIRIKSCISDLANLVGEITEVKRGGWFMTDNPKIVRPIRAREFDLKGGDDDNEGVKKDDDEEASHFSADDADNKDYTTDAAEDTKEPQKEEGDDDEEEEELSEEEKVNPEDSNNYDKDQFLQLGTTIKITSGEHKGRTCTISERRVGIFLKIAVGGDIRLMQPDEIEVIKFAADPPFEEEEEKKSGKKEKDFGHRKYIGASVRVAGAAGEAGRKQRGKEATVDNAFSGEWYLVSDPDIVKALDPAQFERKRDDDDYDSDEEEEEEEDQDFLSTMQFCGEASAEKPKKSLRTREKKVNYNENGESSDDMESWQDSEEEKEEKQKGKKKEEEVEDESDDASVASVRKPPATKPVVDVIETSEAPKEKMVDKAEPDEDAKMTTADSSDEDGDKKMEEEPVISAPVILHPKKADNNKVELLLSGMSHLPPDTKIEVFNRKTGLVMRGDEAILLKDLPAALLNHADYEPIVPTPQSATVGEADDKEAVAEELPVDPNFDPWDTSVLVGVTVVVKSGPYRGITAKIKEVRGSRWVLDHEAVTTTLRSSDCHFIDDGEADKDAIAAHYRTKKKVSMPSFVKHGVINVSGNRAIAAAAASVRRVGRTDSNVRVSNVVIPQTRPHTRVRASAVEGKRVLVTGGEFRGLSGTISSCIPGGWYLVSNLYDDDHELDTEIDGWVSSKTSYMQGRIQEQIKSRIHSKASELRMEKKRKDDQHQAKMRSI</sequence>
<dbReference type="AlphaFoldDB" id="A0AAD8Y8P7"/>